<evidence type="ECO:0000313" key="3">
    <source>
        <dbReference type="EMBL" id="MCW7551635.1"/>
    </source>
</evidence>
<feature type="compositionally biased region" description="Basic residues" evidence="1">
    <location>
        <begin position="259"/>
        <end position="271"/>
    </location>
</feature>
<reference evidence="3 4" key="1">
    <citation type="submission" date="2022-10" db="EMBL/GenBank/DDBJ databases">
        <title>High-quality genome sequences of two octocoral-associated bacteria, Endozoicomonas euniceicola EF212 and Endozoicomonas gorgoniicola PS125.</title>
        <authorList>
            <person name="Chiou Y.-J."/>
            <person name="Chen Y.-H."/>
        </authorList>
    </citation>
    <scope>NUCLEOTIDE SEQUENCE [LARGE SCALE GENOMIC DNA]</scope>
    <source>
        <strain evidence="3 4">PS125</strain>
    </source>
</reference>
<name>A0ABT3MQI9_9GAMM</name>
<dbReference type="SUPFAM" id="SSF53098">
    <property type="entry name" value="Ribonuclease H-like"/>
    <property type="match status" value="1"/>
</dbReference>
<dbReference type="EMBL" id="JAPFCC010000001">
    <property type="protein sequence ID" value="MCW7551635.1"/>
    <property type="molecule type" value="Genomic_DNA"/>
</dbReference>
<evidence type="ECO:0000259" key="2">
    <source>
        <dbReference type="Pfam" id="PF01609"/>
    </source>
</evidence>
<comment type="caution">
    <text evidence="3">The sequence shown here is derived from an EMBL/GenBank/DDBJ whole genome shotgun (WGS) entry which is preliminary data.</text>
</comment>
<organism evidence="3 4">
    <name type="scientific">Endozoicomonas gorgoniicola</name>
    <dbReference type="NCBI Taxonomy" id="1234144"/>
    <lineage>
        <taxon>Bacteria</taxon>
        <taxon>Pseudomonadati</taxon>
        <taxon>Pseudomonadota</taxon>
        <taxon>Gammaproteobacteria</taxon>
        <taxon>Oceanospirillales</taxon>
        <taxon>Endozoicomonadaceae</taxon>
        <taxon>Endozoicomonas</taxon>
    </lineage>
</organism>
<evidence type="ECO:0000256" key="1">
    <source>
        <dbReference type="SAM" id="MobiDB-lite"/>
    </source>
</evidence>
<dbReference type="Pfam" id="PF01609">
    <property type="entry name" value="DDE_Tnp_1"/>
    <property type="match status" value="1"/>
</dbReference>
<dbReference type="Proteomes" id="UP001209854">
    <property type="component" value="Unassembled WGS sequence"/>
</dbReference>
<dbReference type="RefSeq" id="WP_262566667.1">
    <property type="nucleotide sequence ID" value="NZ_JAPFCC010000001.1"/>
</dbReference>
<proteinExistence type="predicted"/>
<gene>
    <name evidence="3" type="ORF">NX722_03035</name>
</gene>
<dbReference type="PANTHER" id="PTHR37529">
    <property type="entry name" value="TRANSPOSASE INSG FOR INSERTION SEQUENCE ELEMENT IS4-RELATED"/>
    <property type="match status" value="1"/>
</dbReference>
<evidence type="ECO:0000313" key="4">
    <source>
        <dbReference type="Proteomes" id="UP001209854"/>
    </source>
</evidence>
<dbReference type="InterPro" id="IPR012337">
    <property type="entry name" value="RNaseH-like_sf"/>
</dbReference>
<keyword evidence="4" id="KW-1185">Reference proteome</keyword>
<sequence>MLTTLGSGAVLGYAVAPHKGKQTGETALFRQLVGHLRANDIVLGDAIFENYFLVALLQLGDIDAVFEKNGARHVDFRQCDQKLGKKDGLIRLEKPPRPDWMSREYYDQWVPDELMVRIVKSKKRIIVTTLLDADKYPRSEIVSLYLARWHIELDLRSIKCLMKMDVLRCKTPEMVRKEITVHLLVYNLIRTLMAQAATGLRKQAREMSFKAAQETIQEFHVLLLQTEISLLPKLVKHMVQIVSEHIVGNRPGRSEPRAVKRRPKPHKRLQHSRAEARRLTEYQRGKA</sequence>
<protein>
    <submittedName>
        <fullName evidence="3">Transposase</fullName>
    </submittedName>
</protein>
<feature type="region of interest" description="Disordered" evidence="1">
    <location>
        <begin position="250"/>
        <end position="287"/>
    </location>
</feature>
<accession>A0ABT3MQI9</accession>
<feature type="compositionally biased region" description="Basic and acidic residues" evidence="1">
    <location>
        <begin position="272"/>
        <end position="287"/>
    </location>
</feature>
<dbReference type="InterPro" id="IPR002559">
    <property type="entry name" value="Transposase_11"/>
</dbReference>
<dbReference type="PANTHER" id="PTHR37529:SF1">
    <property type="entry name" value="TRANSPOSASE INSG FOR INSERTION SEQUENCE ELEMENT IS4-RELATED"/>
    <property type="match status" value="1"/>
</dbReference>
<feature type="domain" description="Transposase IS4-like" evidence="2">
    <location>
        <begin position="5"/>
        <end position="188"/>
    </location>
</feature>